<reference evidence="3" key="1">
    <citation type="journal article" date="2013" name="Ind. Biotechnol.">
        <title>Comparative genomics analysis of Trichoderma reesei strains.</title>
        <authorList>
            <person name="Koike H."/>
            <person name="Aerts A."/>
            <person name="LaButti K."/>
            <person name="Grigoriev I.V."/>
            <person name="Baker S.E."/>
        </authorList>
    </citation>
    <scope>NUCLEOTIDE SEQUENCE [LARGE SCALE GENOMIC DNA]</scope>
    <source>
        <strain evidence="3">ATCC 56765 / BCRC 32924 / NRRL 11460 / Rut C-30</strain>
    </source>
</reference>
<dbReference type="Proteomes" id="UP000024376">
    <property type="component" value="Unassembled WGS sequence"/>
</dbReference>
<dbReference type="EMBL" id="KI911146">
    <property type="protein sequence ID" value="ETS02229.1"/>
    <property type="molecule type" value="Genomic_DNA"/>
</dbReference>
<gene>
    <name evidence="2" type="ORF">M419DRAFT_123303</name>
</gene>
<accession>A0A024SA51</accession>
<evidence type="ECO:0000313" key="2">
    <source>
        <dbReference type="EMBL" id="ETS02229.1"/>
    </source>
</evidence>
<dbReference type="HOGENOM" id="CLU_2211848_0_0_1"/>
<organism evidence="2 3">
    <name type="scientific">Hypocrea jecorina (strain ATCC 56765 / BCRC 32924 / NRRL 11460 / Rut C-30)</name>
    <name type="common">Trichoderma reesei</name>
    <dbReference type="NCBI Taxonomy" id="1344414"/>
    <lineage>
        <taxon>Eukaryota</taxon>
        <taxon>Fungi</taxon>
        <taxon>Dikarya</taxon>
        <taxon>Ascomycota</taxon>
        <taxon>Pezizomycotina</taxon>
        <taxon>Sordariomycetes</taxon>
        <taxon>Hypocreomycetidae</taxon>
        <taxon>Hypocreales</taxon>
        <taxon>Hypocreaceae</taxon>
        <taxon>Trichoderma</taxon>
    </lineage>
</organism>
<dbReference type="KEGG" id="trr:M419DRAFT_123303"/>
<feature type="compositionally biased region" description="Polar residues" evidence="1">
    <location>
        <begin position="89"/>
        <end position="98"/>
    </location>
</feature>
<sequence>MHRWLAAPDMCLGPLTDVENHQPLTLSLSIKTQYSSRNPDLSTPDCDLRSTHCSCICRVMEETCTCGLADIWMGYFMISGRSRRAVPNEDSNFHSSAASRPLRFSQG</sequence>
<name>A0A024SA51_HYPJR</name>
<evidence type="ECO:0000313" key="3">
    <source>
        <dbReference type="Proteomes" id="UP000024376"/>
    </source>
</evidence>
<proteinExistence type="predicted"/>
<evidence type="ECO:0000256" key="1">
    <source>
        <dbReference type="SAM" id="MobiDB-lite"/>
    </source>
</evidence>
<dbReference type="AlphaFoldDB" id="A0A024SA51"/>
<feature type="region of interest" description="Disordered" evidence="1">
    <location>
        <begin position="86"/>
        <end position="107"/>
    </location>
</feature>
<protein>
    <submittedName>
        <fullName evidence="2">Uncharacterized protein</fullName>
    </submittedName>
</protein>